<accession>A0A4Q9VYS0</accession>
<proteinExistence type="predicted"/>
<evidence type="ECO:0000313" key="3">
    <source>
        <dbReference type="Proteomes" id="UP000293637"/>
    </source>
</evidence>
<name>A0A4Q9VYS0_STALU</name>
<reference evidence="2 3" key="1">
    <citation type="journal article" date="2019" name="Sci. Transl. Med.">
        <title>Quorum sensing between bacterial species on the skin protects against epidermal injury in atopic dermatitis.</title>
        <authorList>
            <person name="Williams M.R."/>
        </authorList>
    </citation>
    <scope>NUCLEOTIDE SEQUENCE [LARGE SCALE GENOMIC DNA]</scope>
    <source>
        <strain evidence="2 3">E7</strain>
    </source>
</reference>
<sequence>KAYDYRTEDDKINITPLVYRLLIKMLNKISDDGEEYDLVYNINEYEEKMEIENEENGKIIGNVEVEDSKAQQKINQKLAEIEEKRRNQEEVEDKKIIDEEDEYIEKSDIEIALVINDEVKEILTIEDVV</sequence>
<dbReference type="AlphaFoldDB" id="A0A4Q9VYS0"/>
<protein>
    <submittedName>
        <fullName evidence="2">Uncharacterized protein</fullName>
    </submittedName>
</protein>
<keyword evidence="1" id="KW-0175">Coiled coil</keyword>
<organism evidence="2 3">
    <name type="scientific">Staphylococcus lugdunensis</name>
    <dbReference type="NCBI Taxonomy" id="28035"/>
    <lineage>
        <taxon>Bacteria</taxon>
        <taxon>Bacillati</taxon>
        <taxon>Bacillota</taxon>
        <taxon>Bacilli</taxon>
        <taxon>Bacillales</taxon>
        <taxon>Staphylococcaceae</taxon>
        <taxon>Staphylococcus</taxon>
    </lineage>
</organism>
<dbReference type="EMBL" id="SCHB01000441">
    <property type="protein sequence ID" value="TBW67692.1"/>
    <property type="molecule type" value="Genomic_DNA"/>
</dbReference>
<evidence type="ECO:0000313" key="2">
    <source>
        <dbReference type="EMBL" id="TBW67692.1"/>
    </source>
</evidence>
<feature type="coiled-coil region" evidence="1">
    <location>
        <begin position="67"/>
        <end position="94"/>
    </location>
</feature>
<gene>
    <name evidence="2" type="ORF">EQ812_14645</name>
</gene>
<feature type="non-terminal residue" evidence="2">
    <location>
        <position position="129"/>
    </location>
</feature>
<comment type="caution">
    <text evidence="2">The sequence shown here is derived from an EMBL/GenBank/DDBJ whole genome shotgun (WGS) entry which is preliminary data.</text>
</comment>
<evidence type="ECO:0000256" key="1">
    <source>
        <dbReference type="SAM" id="Coils"/>
    </source>
</evidence>
<dbReference type="Proteomes" id="UP000293637">
    <property type="component" value="Unassembled WGS sequence"/>
</dbReference>
<feature type="non-terminal residue" evidence="2">
    <location>
        <position position="1"/>
    </location>
</feature>